<reference evidence="1 2" key="1">
    <citation type="journal article" date="2018" name="Sci. Rep.">
        <title>Genomic signatures of local adaptation to the degree of environmental predictability in rotifers.</title>
        <authorList>
            <person name="Franch-Gras L."/>
            <person name="Hahn C."/>
            <person name="Garcia-Roger E.M."/>
            <person name="Carmona M.J."/>
            <person name="Serra M."/>
            <person name="Gomez A."/>
        </authorList>
    </citation>
    <scope>NUCLEOTIDE SEQUENCE [LARGE SCALE GENOMIC DNA]</scope>
    <source>
        <strain evidence="1">HYR1</strain>
    </source>
</reference>
<evidence type="ECO:0000313" key="2">
    <source>
        <dbReference type="Proteomes" id="UP000276133"/>
    </source>
</evidence>
<dbReference type="AlphaFoldDB" id="A0A3M7SDD5"/>
<name>A0A3M7SDD5_BRAPC</name>
<gene>
    <name evidence="1" type="ORF">BpHYR1_047000</name>
</gene>
<protein>
    <submittedName>
        <fullName evidence="1">Uncharacterized protein</fullName>
    </submittedName>
</protein>
<comment type="caution">
    <text evidence="1">The sequence shown here is derived from an EMBL/GenBank/DDBJ whole genome shotgun (WGS) entry which is preliminary data.</text>
</comment>
<dbReference type="EMBL" id="REGN01001578">
    <property type="protein sequence ID" value="RNA33802.1"/>
    <property type="molecule type" value="Genomic_DNA"/>
</dbReference>
<keyword evidence="2" id="KW-1185">Reference proteome</keyword>
<proteinExistence type="predicted"/>
<evidence type="ECO:0000313" key="1">
    <source>
        <dbReference type="EMBL" id="RNA33802.1"/>
    </source>
</evidence>
<dbReference type="Proteomes" id="UP000276133">
    <property type="component" value="Unassembled WGS sequence"/>
</dbReference>
<sequence length="62" mass="7182">MSTPSFFFSDGVVSEVLGRYGIFLKLSTLMHNPFRRRYHKTVMFDLRGFKLALSILRGVIKV</sequence>
<accession>A0A3M7SDD5</accession>
<organism evidence="1 2">
    <name type="scientific">Brachionus plicatilis</name>
    <name type="common">Marine rotifer</name>
    <name type="synonym">Brachionus muelleri</name>
    <dbReference type="NCBI Taxonomy" id="10195"/>
    <lineage>
        <taxon>Eukaryota</taxon>
        <taxon>Metazoa</taxon>
        <taxon>Spiralia</taxon>
        <taxon>Gnathifera</taxon>
        <taxon>Rotifera</taxon>
        <taxon>Eurotatoria</taxon>
        <taxon>Monogononta</taxon>
        <taxon>Pseudotrocha</taxon>
        <taxon>Ploima</taxon>
        <taxon>Brachionidae</taxon>
        <taxon>Brachionus</taxon>
    </lineage>
</organism>